<sequence length="343" mass="36795">MTIDAPGTVLAGVLTVLALTTVLALRWDRARLTGRIALVTAVALSVAGTTALELNRLTETYPSWRELAGAAPPPVTHRRGPGAGQLVTYRVDGPASGISMPMSVYLPAAYLRPDARRLRFPVIEALHGYPGTPESWIRRLDIAGHLDREIAAGRMAPTVVLLPYQSPQRLLDTECTNLAGGPRTETYLTRDVPEWAGTHLRVRTDRAAWGLIGYSAGGFCAMNLALKHPGRYAAAASLSGYADPGIRVGDGSERTTNNIAWRLAHLPQPATALWIGWADDDRAARAGSRRIARLARAPLTVVTAVVPHGGHSHAVWRQMEGPALDWLSAHLARPAAPAAAQDR</sequence>
<dbReference type="Gene3D" id="3.40.50.1820">
    <property type="entry name" value="alpha/beta hydrolase"/>
    <property type="match status" value="1"/>
</dbReference>
<dbReference type="PANTHER" id="PTHR48098">
    <property type="entry name" value="ENTEROCHELIN ESTERASE-RELATED"/>
    <property type="match status" value="1"/>
</dbReference>
<keyword evidence="1" id="KW-0378">Hydrolase</keyword>
<proteinExistence type="predicted"/>
<keyword evidence="2" id="KW-1185">Reference proteome</keyword>
<organism evidence="1 2">
    <name type="scientific">Actinoplanes teichomyceticus</name>
    <dbReference type="NCBI Taxonomy" id="1867"/>
    <lineage>
        <taxon>Bacteria</taxon>
        <taxon>Bacillati</taxon>
        <taxon>Actinomycetota</taxon>
        <taxon>Actinomycetes</taxon>
        <taxon>Micromonosporales</taxon>
        <taxon>Micromonosporaceae</taxon>
        <taxon>Actinoplanes</taxon>
    </lineage>
</organism>
<dbReference type="GO" id="GO:0016787">
    <property type="term" value="F:hydrolase activity"/>
    <property type="evidence" value="ECO:0007669"/>
    <property type="project" value="UniProtKB-KW"/>
</dbReference>
<dbReference type="RefSeq" id="WP_122978931.1">
    <property type="nucleotide sequence ID" value="NZ_BOMX01000092.1"/>
</dbReference>
<dbReference type="PANTHER" id="PTHR48098:SF1">
    <property type="entry name" value="DIACYLGLYCEROL ACYLTRANSFERASE_MYCOLYLTRANSFERASE AG85A"/>
    <property type="match status" value="1"/>
</dbReference>
<evidence type="ECO:0000313" key="1">
    <source>
        <dbReference type="EMBL" id="TWG12476.1"/>
    </source>
</evidence>
<dbReference type="InterPro" id="IPR000801">
    <property type="entry name" value="Esterase-like"/>
</dbReference>
<evidence type="ECO:0000313" key="2">
    <source>
        <dbReference type="Proteomes" id="UP000320239"/>
    </source>
</evidence>
<dbReference type="OrthoDB" id="3670437at2"/>
<dbReference type="InterPro" id="IPR029058">
    <property type="entry name" value="AB_hydrolase_fold"/>
</dbReference>
<name>A0A561VLH8_ACTTI</name>
<dbReference type="Pfam" id="PF00756">
    <property type="entry name" value="Esterase"/>
    <property type="match status" value="1"/>
</dbReference>
<comment type="caution">
    <text evidence="1">The sequence shown here is derived from an EMBL/GenBank/DDBJ whole genome shotgun (WGS) entry which is preliminary data.</text>
</comment>
<dbReference type="SUPFAM" id="SSF53474">
    <property type="entry name" value="alpha/beta-Hydrolases"/>
    <property type="match status" value="1"/>
</dbReference>
<accession>A0A561VLH8</accession>
<gene>
    <name evidence="1" type="ORF">FHX34_105343</name>
</gene>
<dbReference type="AlphaFoldDB" id="A0A561VLH8"/>
<dbReference type="InterPro" id="IPR050583">
    <property type="entry name" value="Mycobacterial_A85_antigen"/>
</dbReference>
<reference evidence="1 2" key="1">
    <citation type="submission" date="2019-06" db="EMBL/GenBank/DDBJ databases">
        <title>Sequencing the genomes of 1000 actinobacteria strains.</title>
        <authorList>
            <person name="Klenk H.-P."/>
        </authorList>
    </citation>
    <scope>NUCLEOTIDE SEQUENCE [LARGE SCALE GENOMIC DNA]</scope>
    <source>
        <strain evidence="1 2">DSM 43866</strain>
    </source>
</reference>
<dbReference type="GO" id="GO:0016747">
    <property type="term" value="F:acyltransferase activity, transferring groups other than amino-acyl groups"/>
    <property type="evidence" value="ECO:0007669"/>
    <property type="project" value="TreeGrafter"/>
</dbReference>
<protein>
    <submittedName>
        <fullName evidence="1">S-formylglutathione hydrolase FrmB</fullName>
    </submittedName>
</protein>
<dbReference type="EMBL" id="VIWY01000005">
    <property type="protein sequence ID" value="TWG12476.1"/>
    <property type="molecule type" value="Genomic_DNA"/>
</dbReference>
<dbReference type="Proteomes" id="UP000320239">
    <property type="component" value="Unassembled WGS sequence"/>
</dbReference>